<feature type="region of interest" description="Disordered" evidence="1">
    <location>
        <begin position="295"/>
        <end position="396"/>
    </location>
</feature>
<feature type="compositionally biased region" description="Basic residues" evidence="1">
    <location>
        <begin position="433"/>
        <end position="449"/>
    </location>
</feature>
<dbReference type="OrthoDB" id="1924577at2759"/>
<organism evidence="2 3">
    <name type="scientific">Pichia membranifaciens</name>
    <dbReference type="NCBI Taxonomy" id="4926"/>
    <lineage>
        <taxon>Eukaryota</taxon>
        <taxon>Fungi</taxon>
        <taxon>Dikarya</taxon>
        <taxon>Ascomycota</taxon>
        <taxon>Saccharomycotina</taxon>
        <taxon>Pichiomycetes</taxon>
        <taxon>Pichiales</taxon>
        <taxon>Pichiaceae</taxon>
        <taxon>Pichia</taxon>
    </lineage>
</organism>
<name>A0A1Q2YHR9_9ASCO</name>
<evidence type="ECO:0000313" key="3">
    <source>
        <dbReference type="Proteomes" id="UP000186136"/>
    </source>
</evidence>
<gene>
    <name evidence="2" type="ORF">PMKS-002558</name>
</gene>
<evidence type="ECO:0000256" key="1">
    <source>
        <dbReference type="SAM" id="MobiDB-lite"/>
    </source>
</evidence>
<feature type="compositionally biased region" description="Acidic residues" evidence="1">
    <location>
        <begin position="174"/>
        <end position="184"/>
    </location>
</feature>
<dbReference type="Proteomes" id="UP000186136">
    <property type="component" value="Unassembled WGS sequence"/>
</dbReference>
<proteinExistence type="predicted"/>
<feature type="compositionally biased region" description="Basic and acidic residues" evidence="1">
    <location>
        <begin position="132"/>
        <end position="145"/>
    </location>
</feature>
<feature type="compositionally biased region" description="Acidic residues" evidence="1">
    <location>
        <begin position="304"/>
        <end position="318"/>
    </location>
</feature>
<protein>
    <recommendedName>
        <fullName evidence="4">Sas10 C-terminal domain-containing protein</fullName>
    </recommendedName>
</protein>
<sequence>MARRARSSARVEEKKNEETGIEEFGMDEVDAFADARDKSLVEKAGLNDKSYDVDHSDDEEAVEGVMDIDSDAEVEKYKKKFQGPIDESDEEYFRAEDDSGAEDEGAEGRERWGGDYYGADEAEDEEDEKLLEEEALRLQKKHMEELNMEDFMLDEVEDWESEKQKKRKQKQSEEGDESEELGAENDEKFAEMLKKGDNQSRTEMINKKYPEYLPLVLELKELQDVYESLKSSKSESVIEEVQFKALSLYLGSIVSYLAVFASKLQSGEKFDMKDEDVMVSILSSRELWRQAKGLRKSSHIKSGEEEDEEDEEEAEYQEESVGSESEEKALLNKKPSKSAKDDLTGSDVSEDEEATESKPQEKTPDFTKLRSIKKTTRKKLEDMDDLDAEDKKGRRKTLGFYTSKIDKRDIGKAAVDGDVDAAYEEVRSNTHYAQKRRSQPSQRGRRRRH</sequence>
<feature type="compositionally biased region" description="Basic and acidic residues" evidence="1">
    <location>
        <begin position="9"/>
        <end position="18"/>
    </location>
</feature>
<dbReference type="EMBL" id="BDGI01000098">
    <property type="protein sequence ID" value="GAV29079.1"/>
    <property type="molecule type" value="Genomic_DNA"/>
</dbReference>
<feature type="region of interest" description="Disordered" evidence="1">
    <location>
        <begin position="426"/>
        <end position="449"/>
    </location>
</feature>
<feature type="region of interest" description="Disordered" evidence="1">
    <location>
        <begin position="1"/>
        <end position="22"/>
    </location>
</feature>
<feature type="compositionally biased region" description="Acidic residues" evidence="1">
    <location>
        <begin position="146"/>
        <end position="160"/>
    </location>
</feature>
<feature type="compositionally biased region" description="Basic and acidic residues" evidence="1">
    <location>
        <begin position="355"/>
        <end position="368"/>
    </location>
</feature>
<feature type="region of interest" description="Disordered" evidence="1">
    <location>
        <begin position="80"/>
        <end position="190"/>
    </location>
</feature>
<reference evidence="2 3" key="1">
    <citation type="submission" date="2016-08" db="EMBL/GenBank/DDBJ databases">
        <title>Whole genome shotgun sequence of Pichia membranifaciens KS47-1.</title>
        <authorList>
            <person name="Konishi M."/>
            <person name="Ishida M."/>
            <person name="Arakawa T."/>
            <person name="Kato Y."/>
            <person name="Horiuchi J."/>
        </authorList>
    </citation>
    <scope>NUCLEOTIDE SEQUENCE [LARGE SCALE GENOMIC DNA]</scope>
    <source>
        <strain evidence="2 3">KS47-1</strain>
    </source>
</reference>
<feature type="compositionally biased region" description="Acidic residues" evidence="1">
    <location>
        <begin position="118"/>
        <end position="131"/>
    </location>
</feature>
<dbReference type="AlphaFoldDB" id="A0A1Q2YHR9"/>
<accession>A0A1Q2YHR9</accession>
<comment type="caution">
    <text evidence="2">The sequence shown here is derived from an EMBL/GenBank/DDBJ whole genome shotgun (WGS) entry which is preliminary data.</text>
</comment>
<keyword evidence="3" id="KW-1185">Reference proteome</keyword>
<evidence type="ECO:0008006" key="4">
    <source>
        <dbReference type="Google" id="ProtNLM"/>
    </source>
</evidence>
<evidence type="ECO:0000313" key="2">
    <source>
        <dbReference type="EMBL" id="GAV29079.1"/>
    </source>
</evidence>